<proteinExistence type="predicted"/>
<keyword evidence="3" id="KW-1185">Reference proteome</keyword>
<reference evidence="2" key="1">
    <citation type="journal article" date="2021" name="Sci. Rep.">
        <title>Diploid genomic architecture of Nitzschia inconspicua, an elite biomass production diatom.</title>
        <authorList>
            <person name="Oliver A."/>
            <person name="Podell S."/>
            <person name="Pinowska A."/>
            <person name="Traller J.C."/>
            <person name="Smith S.R."/>
            <person name="McClure R."/>
            <person name="Beliaev A."/>
            <person name="Bohutskyi P."/>
            <person name="Hill E.A."/>
            <person name="Rabines A."/>
            <person name="Zheng H."/>
            <person name="Allen L.Z."/>
            <person name="Kuo A."/>
            <person name="Grigoriev I.V."/>
            <person name="Allen A.E."/>
            <person name="Hazlebeck D."/>
            <person name="Allen E.E."/>
        </authorList>
    </citation>
    <scope>NUCLEOTIDE SEQUENCE</scope>
    <source>
        <strain evidence="2">Hildebrandi</strain>
    </source>
</reference>
<name>A0A9K3KYE2_9STRA</name>
<dbReference type="AlphaFoldDB" id="A0A9K3KYE2"/>
<protein>
    <submittedName>
        <fullName evidence="2">Uncharacterized protein</fullName>
    </submittedName>
</protein>
<organism evidence="2 3">
    <name type="scientific">Nitzschia inconspicua</name>
    <dbReference type="NCBI Taxonomy" id="303405"/>
    <lineage>
        <taxon>Eukaryota</taxon>
        <taxon>Sar</taxon>
        <taxon>Stramenopiles</taxon>
        <taxon>Ochrophyta</taxon>
        <taxon>Bacillariophyta</taxon>
        <taxon>Bacillariophyceae</taxon>
        <taxon>Bacillariophycidae</taxon>
        <taxon>Bacillariales</taxon>
        <taxon>Bacillariaceae</taxon>
        <taxon>Nitzschia</taxon>
    </lineage>
</organism>
<evidence type="ECO:0000256" key="1">
    <source>
        <dbReference type="SAM" id="MobiDB-lite"/>
    </source>
</evidence>
<feature type="region of interest" description="Disordered" evidence="1">
    <location>
        <begin position="74"/>
        <end position="111"/>
    </location>
</feature>
<accession>A0A9K3KYE2</accession>
<evidence type="ECO:0000313" key="3">
    <source>
        <dbReference type="Proteomes" id="UP000693970"/>
    </source>
</evidence>
<comment type="caution">
    <text evidence="2">The sequence shown here is derived from an EMBL/GenBank/DDBJ whole genome shotgun (WGS) entry which is preliminary data.</text>
</comment>
<sequence length="111" mass="12554">MPQGSAARRERRQDAIQAVLEEQQAQWDNNECFDANLIAIAYQHFTTLSLIIARKTAIKNEEFVQDQRAKKKLSSLRNSINRKSSRSGCLTDNQQGSKSRLIKQGTATCTQ</sequence>
<evidence type="ECO:0000313" key="2">
    <source>
        <dbReference type="EMBL" id="KAG7351468.1"/>
    </source>
</evidence>
<gene>
    <name evidence="2" type="ORF">IV203_010828</name>
</gene>
<dbReference type="EMBL" id="JAGRRH010000018">
    <property type="protein sequence ID" value="KAG7351468.1"/>
    <property type="molecule type" value="Genomic_DNA"/>
</dbReference>
<reference evidence="2" key="2">
    <citation type="submission" date="2021-04" db="EMBL/GenBank/DDBJ databases">
        <authorList>
            <person name="Podell S."/>
        </authorList>
    </citation>
    <scope>NUCLEOTIDE SEQUENCE</scope>
    <source>
        <strain evidence="2">Hildebrandi</strain>
    </source>
</reference>
<dbReference type="Proteomes" id="UP000693970">
    <property type="component" value="Unassembled WGS sequence"/>
</dbReference>
<feature type="compositionally biased region" description="Polar residues" evidence="1">
    <location>
        <begin position="75"/>
        <end position="98"/>
    </location>
</feature>